<name>A0A5M3WNW8_9ACTN</name>
<sequence length="180" mass="19914">MTSDQWVSTSVPYLRPRTLEQREAWAEQAASAGRRGTQRIVEAGEVTPSDLVAELLRLRSGEAAVVRRRVIYLDDTPIEMTDSYYPAAIARGSALTDPQPIRGGAVTLLASLGHLGRRVVEEVAARLPTEQERHVLTIDTGDPILMLTRVVFDSHDEPIQADVMIAPARAQRLRYEMVIG</sequence>
<dbReference type="OrthoDB" id="3620754at2"/>
<dbReference type="SUPFAM" id="SSF64288">
    <property type="entry name" value="Chorismate lyase-like"/>
    <property type="match status" value="1"/>
</dbReference>
<dbReference type="AlphaFoldDB" id="A0A5M3WNW8"/>
<reference evidence="2 3" key="1">
    <citation type="submission" date="2019-10" db="EMBL/GenBank/DDBJ databases">
        <title>Whole genome shotgun sequence of Acrocarpospora macrocephala NBRC 16266.</title>
        <authorList>
            <person name="Ichikawa N."/>
            <person name="Kimura A."/>
            <person name="Kitahashi Y."/>
            <person name="Komaki H."/>
            <person name="Oguchi A."/>
        </authorList>
    </citation>
    <scope>NUCLEOTIDE SEQUENCE [LARGE SCALE GENOMIC DNA]</scope>
    <source>
        <strain evidence="2 3">NBRC 16266</strain>
    </source>
</reference>
<protein>
    <recommendedName>
        <fullName evidence="1">UbiC transcription regulator-associated domain-containing protein</fullName>
    </recommendedName>
</protein>
<dbReference type="Gene3D" id="3.40.1410.10">
    <property type="entry name" value="Chorismate lyase-like"/>
    <property type="match status" value="1"/>
</dbReference>
<gene>
    <name evidence="2" type="ORF">Amac_034450</name>
</gene>
<dbReference type="EMBL" id="BLAE01000017">
    <property type="protein sequence ID" value="GES09849.1"/>
    <property type="molecule type" value="Genomic_DNA"/>
</dbReference>
<dbReference type="SMART" id="SM00866">
    <property type="entry name" value="UTRA"/>
    <property type="match status" value="1"/>
</dbReference>
<proteinExistence type="predicted"/>
<dbReference type="Pfam" id="PF07702">
    <property type="entry name" value="UTRA"/>
    <property type="match status" value="1"/>
</dbReference>
<evidence type="ECO:0000313" key="2">
    <source>
        <dbReference type="EMBL" id="GES09849.1"/>
    </source>
</evidence>
<accession>A0A5M3WNW8</accession>
<evidence type="ECO:0000313" key="3">
    <source>
        <dbReference type="Proteomes" id="UP000331127"/>
    </source>
</evidence>
<dbReference type="GO" id="GO:0003677">
    <property type="term" value="F:DNA binding"/>
    <property type="evidence" value="ECO:0007669"/>
    <property type="project" value="InterPro"/>
</dbReference>
<evidence type="ECO:0000259" key="1">
    <source>
        <dbReference type="SMART" id="SM00866"/>
    </source>
</evidence>
<dbReference type="Proteomes" id="UP000331127">
    <property type="component" value="Unassembled WGS sequence"/>
</dbReference>
<dbReference type="GO" id="GO:0045892">
    <property type="term" value="P:negative regulation of DNA-templated transcription"/>
    <property type="evidence" value="ECO:0007669"/>
    <property type="project" value="TreeGrafter"/>
</dbReference>
<organism evidence="2 3">
    <name type="scientific">Acrocarpospora macrocephala</name>
    <dbReference type="NCBI Taxonomy" id="150177"/>
    <lineage>
        <taxon>Bacteria</taxon>
        <taxon>Bacillati</taxon>
        <taxon>Actinomycetota</taxon>
        <taxon>Actinomycetes</taxon>
        <taxon>Streptosporangiales</taxon>
        <taxon>Streptosporangiaceae</taxon>
        <taxon>Acrocarpospora</taxon>
    </lineage>
</organism>
<feature type="domain" description="UbiC transcription regulator-associated" evidence="1">
    <location>
        <begin position="31"/>
        <end position="172"/>
    </location>
</feature>
<dbReference type="PANTHER" id="PTHR44846">
    <property type="entry name" value="MANNOSYL-D-GLYCERATE TRANSPORT/METABOLISM SYSTEM REPRESSOR MNGR-RELATED"/>
    <property type="match status" value="1"/>
</dbReference>
<dbReference type="PANTHER" id="PTHR44846:SF17">
    <property type="entry name" value="GNTR-FAMILY TRANSCRIPTIONAL REGULATOR"/>
    <property type="match status" value="1"/>
</dbReference>
<comment type="caution">
    <text evidence="2">The sequence shown here is derived from an EMBL/GenBank/DDBJ whole genome shotgun (WGS) entry which is preliminary data.</text>
</comment>
<dbReference type="InterPro" id="IPR028978">
    <property type="entry name" value="Chorismate_lyase_/UTRA_dom_sf"/>
</dbReference>
<dbReference type="InterPro" id="IPR050679">
    <property type="entry name" value="Bact_HTH_transcr_reg"/>
</dbReference>
<keyword evidence="3" id="KW-1185">Reference proteome</keyword>
<dbReference type="InterPro" id="IPR011663">
    <property type="entry name" value="UTRA"/>
</dbReference>